<evidence type="ECO:0000256" key="2">
    <source>
        <dbReference type="ARBA" id="ARBA00023277"/>
    </source>
</evidence>
<dbReference type="InterPro" id="IPR021923">
    <property type="entry name" value="DUF3536"/>
</dbReference>
<name>A0A942A4K5_9BACT</name>
<dbReference type="InterPro" id="IPR052046">
    <property type="entry name" value="GH57_Enzymes"/>
</dbReference>
<evidence type="ECO:0000313" key="5">
    <source>
        <dbReference type="EMBL" id="MBS1258809.1"/>
    </source>
</evidence>
<dbReference type="Pfam" id="PF03065">
    <property type="entry name" value="Glyco_hydro_57"/>
    <property type="match status" value="1"/>
</dbReference>
<accession>A0A942A4K5</accession>
<organism evidence="5 6">
    <name type="scientific">Candidatus Scalindua arabica</name>
    <dbReference type="NCBI Taxonomy" id="1127984"/>
    <lineage>
        <taxon>Bacteria</taxon>
        <taxon>Pseudomonadati</taxon>
        <taxon>Planctomycetota</taxon>
        <taxon>Candidatus Brocadiia</taxon>
        <taxon>Candidatus Brocadiales</taxon>
        <taxon>Candidatus Scalinduaceae</taxon>
        <taxon>Candidatus Scalindua</taxon>
    </lineage>
</organism>
<reference evidence="5" key="1">
    <citation type="journal article" date="2021" name="ISME J.">
        <title>Fine-scale metabolic discontinuity in a stratified prokaryote microbiome of a Red Sea deep halocline.</title>
        <authorList>
            <person name="Michoud G."/>
            <person name="Ngugi D.K."/>
            <person name="Barozzi A."/>
            <person name="Merlino G."/>
            <person name="Calleja M.L."/>
            <person name="Delgado-Huertas A."/>
            <person name="Moran X.A.G."/>
            <person name="Daffonchio D."/>
        </authorList>
    </citation>
    <scope>NUCLEOTIDE SEQUENCE</scope>
    <source>
        <strain evidence="5">SuakinDeep_MAG55_1</strain>
    </source>
</reference>
<evidence type="ECO:0000256" key="3">
    <source>
        <dbReference type="RuleBase" id="RU361196"/>
    </source>
</evidence>
<protein>
    <recommendedName>
        <fullName evidence="4">Glycoside hydrolase family 57 N-terminal domain-containing protein</fullName>
    </recommendedName>
</protein>
<keyword evidence="2 3" id="KW-0119">Carbohydrate metabolism</keyword>
<dbReference type="AlphaFoldDB" id="A0A942A4K5"/>
<dbReference type="GO" id="GO:0005975">
    <property type="term" value="P:carbohydrate metabolic process"/>
    <property type="evidence" value="ECO:0007669"/>
    <property type="project" value="InterPro"/>
</dbReference>
<dbReference type="InterPro" id="IPR004300">
    <property type="entry name" value="Glyco_hydro_57_N"/>
</dbReference>
<dbReference type="InterPro" id="IPR027291">
    <property type="entry name" value="Glyco_hydro_38_N_sf"/>
</dbReference>
<feature type="domain" description="Glycoside hydrolase family 57 N-terminal" evidence="4">
    <location>
        <begin position="18"/>
        <end position="312"/>
    </location>
</feature>
<evidence type="ECO:0000256" key="1">
    <source>
        <dbReference type="ARBA" id="ARBA00006821"/>
    </source>
</evidence>
<dbReference type="Gene3D" id="3.20.110.10">
    <property type="entry name" value="Glycoside hydrolase 38, N terminal domain"/>
    <property type="match status" value="2"/>
</dbReference>
<dbReference type="SUPFAM" id="SSF88713">
    <property type="entry name" value="Glycoside hydrolase/deacetylase"/>
    <property type="match status" value="1"/>
</dbReference>
<dbReference type="PANTHER" id="PTHR36306:SF3">
    <property type="entry name" value="GLYCOSIDE HYDROLASE FAMILY 57"/>
    <property type="match status" value="1"/>
</dbReference>
<evidence type="ECO:0000259" key="4">
    <source>
        <dbReference type="Pfam" id="PF03065"/>
    </source>
</evidence>
<dbReference type="CDD" id="cd10797">
    <property type="entry name" value="GH57N_APU_like_1"/>
    <property type="match status" value="1"/>
</dbReference>
<evidence type="ECO:0000313" key="6">
    <source>
        <dbReference type="Proteomes" id="UP000722750"/>
    </source>
</evidence>
<comment type="caution">
    <text evidence="5">The sequence shown here is derived from an EMBL/GenBank/DDBJ whole genome shotgun (WGS) entry which is preliminary data.</text>
</comment>
<dbReference type="Proteomes" id="UP000722750">
    <property type="component" value="Unassembled WGS sequence"/>
</dbReference>
<dbReference type="EMBL" id="JAANXD010000075">
    <property type="protein sequence ID" value="MBS1258809.1"/>
    <property type="molecule type" value="Genomic_DNA"/>
</dbReference>
<sequence length="807" mass="93926">MNKYICIHGHFYQPPRENPWLEEIEFQESAYPYHDWNERIAAECYAPNTASRILDSENRIIGITNTYTKINFDFGPTLLSWIERQNPDIYKVILDADRLSMENFSGHGSAIAQAYNHMILPLANKNDKYTQVAWGIKDFQKRFNRYPEGMWLPETAVDIETLEVLATMGIKYTILSQRQAKRVKRIDDSENWIDATGEKIDPAMAYLCRLPSGKSINLFFYNGQIAQEVSFGKLLNDGEAFAKRLVSAFSDVDGHPRIVHIATDGETFGHHKRFGDMALSYCLHYIESKNLAKITNYGEYLEKHPPTHIVEIVENSSWSCVHGIGRWEDDCGCNSGINPGWTQTWRRPLREAMDWLRDEAIPIYKSEASEYFKDPWNVRNEYIEVILDRSFKNVESFLRKHAINKLSKKEKIRALKLLEMQRNALLMYTSCGWFFDEIAGIEAKQIMQYALRVIQFAEELQDVSIDSEYIKYLEKAPSNTFENAAKVYESFVKPTRSDLLRVGAHYSISSIFEKCPEEEIKTFHYTAKSALCGKVKAGRLTLTVGKVNITSGITWDAKTIVFAVLHLGDHNINGGVKEFKGDKEFLDMQNGIKQAFEKGDVPAMVRLMDKHFENNIYSIWHLFKDEQRKVLNLILKSRYEDVETSYRNIYEDNYAIMNYFHSLHIPIPRPFSAAAEYVLNTDMKRIFEKEDLEIENLKKLIDETRRWPVKIDTTTIEFVASSWLNLLMERLYQQPEDIRLFEKIDKTLEVLKPLSLSLDLWKAQNNYFLVGKDFYNIMKEKAEKGDKSAKRWVESFLKLGYYLNIKV</sequence>
<dbReference type="InterPro" id="IPR011330">
    <property type="entry name" value="Glyco_hydro/deAcase_b/a-brl"/>
</dbReference>
<comment type="similarity">
    <text evidence="1 3">Belongs to the glycosyl hydrolase 57 family.</text>
</comment>
<dbReference type="Pfam" id="PF12055">
    <property type="entry name" value="DUF3536"/>
    <property type="match status" value="1"/>
</dbReference>
<dbReference type="GO" id="GO:0003824">
    <property type="term" value="F:catalytic activity"/>
    <property type="evidence" value="ECO:0007669"/>
    <property type="project" value="InterPro"/>
</dbReference>
<proteinExistence type="inferred from homology"/>
<gene>
    <name evidence="5" type="ORF">MAG551_01872</name>
</gene>
<dbReference type="PANTHER" id="PTHR36306">
    <property type="entry name" value="ALPHA-AMYLASE-RELATED-RELATED"/>
    <property type="match status" value="1"/>
</dbReference>